<dbReference type="GeneID" id="90608046"/>
<evidence type="ECO:0000313" key="15">
    <source>
        <dbReference type="Proteomes" id="UP000225740"/>
    </source>
</evidence>
<dbReference type="Gene3D" id="3.40.1550.10">
    <property type="entry name" value="CheC-like"/>
    <property type="match status" value="1"/>
</dbReference>
<evidence type="ECO:0000256" key="1">
    <source>
        <dbReference type="ARBA" id="ARBA00004117"/>
    </source>
</evidence>
<dbReference type="EMBL" id="NIZW01000004">
    <property type="protein sequence ID" value="PHQ36025.1"/>
    <property type="molecule type" value="Genomic_DNA"/>
</dbReference>
<reference evidence="14 15" key="1">
    <citation type="submission" date="2017-06" db="EMBL/GenBank/DDBJ databases">
        <title>Description of Rhodopirellula bahusiensis sp. nov.</title>
        <authorList>
            <person name="Kizina J."/>
            <person name="Harder J."/>
        </authorList>
    </citation>
    <scope>NUCLEOTIDE SEQUENCE [LARGE SCALE GENOMIC DNA]</scope>
    <source>
        <strain evidence="14 15">SWK21</strain>
    </source>
</reference>
<evidence type="ECO:0000256" key="2">
    <source>
        <dbReference type="ARBA" id="ARBA00004202"/>
    </source>
</evidence>
<dbReference type="Pfam" id="PF01052">
    <property type="entry name" value="FliMN_C"/>
    <property type="match status" value="1"/>
</dbReference>
<dbReference type="InterPro" id="IPR028976">
    <property type="entry name" value="CheC-like_sf"/>
</dbReference>
<comment type="function">
    <text evidence="10">FliM is one of three proteins (FliG, FliN, FliM) that forms the rotor-mounted switch complex (C ring), located at the base of the basal body. This complex interacts with the CheY and CheZ chemotaxis proteins, in addition to contacting components of the motor that determine the direction of flagellar rotation.</text>
</comment>
<feature type="region of interest" description="Disordered" evidence="12">
    <location>
        <begin position="367"/>
        <end position="432"/>
    </location>
</feature>
<dbReference type="GO" id="GO:0009425">
    <property type="term" value="C:bacterial-type flagellum basal body"/>
    <property type="evidence" value="ECO:0007669"/>
    <property type="project" value="UniProtKB-SubCell"/>
</dbReference>
<dbReference type="InterPro" id="IPR001543">
    <property type="entry name" value="FliN-like_C"/>
</dbReference>
<feature type="compositionally biased region" description="Low complexity" evidence="12">
    <location>
        <begin position="390"/>
        <end position="413"/>
    </location>
</feature>
<dbReference type="InterPro" id="IPR036429">
    <property type="entry name" value="SpoA-like_sf"/>
</dbReference>
<evidence type="ECO:0000256" key="8">
    <source>
        <dbReference type="ARBA" id="ARBA00023136"/>
    </source>
</evidence>
<sequence length="432" mass="46625">MSNESLSQNQVENLLKAMETADLDEEGTDAPTGNKDSADSTRTTEANKDAAVGSSAPAIGAAHPSDSKPYSPGVPSGARVTAYDFKRPERVGKDQMRAMHSLHESIARNFGASISGLLRTMIEVKLLSVDQLTYSEFVFSLDNPSCFNIIRPMPLEGHWVLDIAPGLAYAIIDRMLGGDPVPGETIRRPLTEIETRLMCRVVELFLEQIVPAWENVIQLEPTIHTTESNPQLAQIVPPNEVAILVGFEVLLGKNRGMMNLCIPFNSIEKYNAKLSRNGWVGYGKANPTPKSRRKIADSIDAAPVDVVVTLARSKIKTSDLLDLSVGDIITTEQAASSALELSVQDVPKFAAVAGAYKGKKAVQVQTTIEQKPSDAEEADPEEQLENDSQNSAEPESAPAEVENVLNSAQAKNQAPPPKPIPKAEPKKPASAQ</sequence>
<evidence type="ECO:0000313" key="14">
    <source>
        <dbReference type="EMBL" id="PHQ36025.1"/>
    </source>
</evidence>
<gene>
    <name evidence="14" type="primary">fliM</name>
    <name evidence="14" type="ORF">CEE69_07485</name>
</gene>
<evidence type="ECO:0000256" key="12">
    <source>
        <dbReference type="SAM" id="MobiDB-lite"/>
    </source>
</evidence>
<dbReference type="NCBIfam" id="TIGR01397">
    <property type="entry name" value="fliM_switch"/>
    <property type="match status" value="1"/>
</dbReference>
<evidence type="ECO:0000256" key="7">
    <source>
        <dbReference type="ARBA" id="ARBA00022779"/>
    </source>
</evidence>
<dbReference type="Gene3D" id="2.30.330.10">
    <property type="entry name" value="SpoA-like"/>
    <property type="match status" value="1"/>
</dbReference>
<keyword evidence="9" id="KW-0975">Bacterial flagellum</keyword>
<evidence type="ECO:0000256" key="5">
    <source>
        <dbReference type="ARBA" id="ARBA00022475"/>
    </source>
</evidence>
<evidence type="ECO:0000256" key="3">
    <source>
        <dbReference type="ARBA" id="ARBA00011049"/>
    </source>
</evidence>
<dbReference type="AlphaFoldDB" id="A0A2G1WAG1"/>
<keyword evidence="14" id="KW-0282">Flagellum</keyword>
<dbReference type="InterPro" id="IPR001689">
    <property type="entry name" value="Flag_FliM"/>
</dbReference>
<protein>
    <recommendedName>
        <fullName evidence="4 11">Flagellar motor switch protein FliM</fullName>
    </recommendedName>
</protein>
<evidence type="ECO:0000256" key="6">
    <source>
        <dbReference type="ARBA" id="ARBA00022500"/>
    </source>
</evidence>
<keyword evidence="5" id="KW-1003">Cell membrane</keyword>
<evidence type="ECO:0000256" key="4">
    <source>
        <dbReference type="ARBA" id="ARBA00021898"/>
    </source>
</evidence>
<dbReference type="CDD" id="cd17908">
    <property type="entry name" value="FliM"/>
    <property type="match status" value="1"/>
</dbReference>
<dbReference type="GO" id="GO:0005886">
    <property type="term" value="C:plasma membrane"/>
    <property type="evidence" value="ECO:0007669"/>
    <property type="project" value="UniProtKB-SubCell"/>
</dbReference>
<accession>A0A2G1WAG1</accession>
<feature type="domain" description="Flagellar motor switch protein FliN-like C-terminal" evidence="13">
    <location>
        <begin position="298"/>
        <end position="368"/>
    </location>
</feature>
<dbReference type="GO" id="GO:0050918">
    <property type="term" value="P:positive chemotaxis"/>
    <property type="evidence" value="ECO:0007669"/>
    <property type="project" value="TreeGrafter"/>
</dbReference>
<feature type="compositionally biased region" description="Basic and acidic residues" evidence="12">
    <location>
        <begin position="421"/>
        <end position="432"/>
    </location>
</feature>
<keyword evidence="8" id="KW-0472">Membrane</keyword>
<dbReference type="Proteomes" id="UP000225740">
    <property type="component" value="Unassembled WGS sequence"/>
</dbReference>
<dbReference type="RefSeq" id="WP_099260106.1">
    <property type="nucleotide sequence ID" value="NZ_NIZW01000004.1"/>
</dbReference>
<evidence type="ECO:0000256" key="10">
    <source>
        <dbReference type="ARBA" id="ARBA00025044"/>
    </source>
</evidence>
<keyword evidence="6" id="KW-0145">Chemotaxis</keyword>
<dbReference type="SUPFAM" id="SSF103039">
    <property type="entry name" value="CheC-like"/>
    <property type="match status" value="1"/>
</dbReference>
<keyword evidence="14" id="KW-0966">Cell projection</keyword>
<dbReference type="Pfam" id="PF02154">
    <property type="entry name" value="FliM"/>
    <property type="match status" value="1"/>
</dbReference>
<feature type="compositionally biased region" description="Acidic residues" evidence="12">
    <location>
        <begin position="375"/>
        <end position="385"/>
    </location>
</feature>
<evidence type="ECO:0000256" key="9">
    <source>
        <dbReference type="ARBA" id="ARBA00023143"/>
    </source>
</evidence>
<proteinExistence type="inferred from homology"/>
<feature type="compositionally biased region" description="Polar residues" evidence="12">
    <location>
        <begin position="1"/>
        <end position="12"/>
    </location>
</feature>
<comment type="similarity">
    <text evidence="3">Belongs to the FliM family.</text>
</comment>
<dbReference type="PANTHER" id="PTHR30034">
    <property type="entry name" value="FLAGELLAR MOTOR SWITCH PROTEIN FLIM"/>
    <property type="match status" value="1"/>
</dbReference>
<organism evidence="14 15">
    <name type="scientific">Rhodopirellula bahusiensis</name>
    <dbReference type="NCBI Taxonomy" id="2014065"/>
    <lineage>
        <taxon>Bacteria</taxon>
        <taxon>Pseudomonadati</taxon>
        <taxon>Planctomycetota</taxon>
        <taxon>Planctomycetia</taxon>
        <taxon>Pirellulales</taxon>
        <taxon>Pirellulaceae</taxon>
        <taxon>Rhodopirellula</taxon>
    </lineage>
</organism>
<dbReference type="GO" id="GO:0071978">
    <property type="term" value="P:bacterial-type flagellum-dependent swarming motility"/>
    <property type="evidence" value="ECO:0007669"/>
    <property type="project" value="TreeGrafter"/>
</dbReference>
<dbReference type="OrthoDB" id="9806941at2"/>
<keyword evidence="7" id="KW-0283">Flagellar rotation</keyword>
<comment type="subcellular location">
    <subcellularLocation>
        <location evidence="1">Bacterial flagellum basal body</location>
    </subcellularLocation>
    <subcellularLocation>
        <location evidence="2">Cell membrane</location>
        <topology evidence="2">Peripheral membrane protein</topology>
    </subcellularLocation>
</comment>
<evidence type="ECO:0000256" key="11">
    <source>
        <dbReference type="NCBIfam" id="TIGR01397"/>
    </source>
</evidence>
<comment type="caution">
    <text evidence="14">The sequence shown here is derived from an EMBL/GenBank/DDBJ whole genome shotgun (WGS) entry which is preliminary data.</text>
</comment>
<keyword evidence="14" id="KW-0969">Cilium</keyword>
<dbReference type="PANTHER" id="PTHR30034:SF6">
    <property type="entry name" value="YOP PROTEINS TRANSLOCATION PROTEIN Q"/>
    <property type="match status" value="1"/>
</dbReference>
<keyword evidence="15" id="KW-1185">Reference proteome</keyword>
<name>A0A2G1WAG1_9BACT</name>
<dbReference type="SUPFAM" id="SSF101801">
    <property type="entry name" value="Surface presentation of antigens (SPOA)"/>
    <property type="match status" value="1"/>
</dbReference>
<evidence type="ECO:0000259" key="13">
    <source>
        <dbReference type="Pfam" id="PF01052"/>
    </source>
</evidence>
<feature type="region of interest" description="Disordered" evidence="12">
    <location>
        <begin position="1"/>
        <end position="77"/>
    </location>
</feature>
<dbReference type="GO" id="GO:0003774">
    <property type="term" value="F:cytoskeletal motor activity"/>
    <property type="evidence" value="ECO:0007669"/>
    <property type="project" value="InterPro"/>
</dbReference>